<protein>
    <submittedName>
        <fullName evidence="5">Cytochrome P450</fullName>
    </submittedName>
</protein>
<keyword evidence="3 4" id="KW-0479">Metal-binding</keyword>
<dbReference type="PANTHER" id="PTHR24305:SF166">
    <property type="entry name" value="CYTOCHROME P450 12A4, MITOCHONDRIAL-RELATED"/>
    <property type="match status" value="1"/>
</dbReference>
<organism evidence="5 6">
    <name type="scientific">Propioniferax innocua</name>
    <dbReference type="NCBI Taxonomy" id="1753"/>
    <lineage>
        <taxon>Bacteria</taxon>
        <taxon>Bacillati</taxon>
        <taxon>Actinomycetota</taxon>
        <taxon>Actinomycetes</taxon>
        <taxon>Propionibacteriales</taxon>
        <taxon>Propionibacteriaceae</taxon>
        <taxon>Propioniferax</taxon>
    </lineage>
</organism>
<dbReference type="EMBL" id="VFOR01000003">
    <property type="protein sequence ID" value="TQL57326.1"/>
    <property type="molecule type" value="Genomic_DNA"/>
</dbReference>
<dbReference type="InterPro" id="IPR002401">
    <property type="entry name" value="Cyt_P450_E_grp-I"/>
</dbReference>
<dbReference type="PRINTS" id="PR00385">
    <property type="entry name" value="P450"/>
</dbReference>
<comment type="similarity">
    <text evidence="2 4">Belongs to the cytochrome P450 family.</text>
</comment>
<keyword evidence="4" id="KW-0503">Monooxygenase</keyword>
<evidence type="ECO:0000313" key="6">
    <source>
        <dbReference type="Proteomes" id="UP000316196"/>
    </source>
</evidence>
<dbReference type="PRINTS" id="PR00463">
    <property type="entry name" value="EP450I"/>
</dbReference>
<dbReference type="InterPro" id="IPR050121">
    <property type="entry name" value="Cytochrome_P450_monoxygenase"/>
</dbReference>
<sequence>MCSPRTASEHSRVPTRAVSLDEVRNHPLRFLAEQAGYGDLSVYEAGGEQIVLANHPDHVKQVLGSAAGCFTKAGTPDDLLLRGLVGEGLLTAEAGPWRRQRSVLAPMFRRARVVPAAERILDIAESLTEAWEREPGARCVDGEMSSVALDVLVGVLLDVDAATIGPAFGEAVAELNAHLGRGANRTGTPPQKVSEARRLIRAIAGALIQSGAYRSDGPESNMHELMRLHRGPDLADQVLTLIMAGHETTARAMSWTLLLLARHEDVQEQVRTEARQVLGREGSIRDKVAQMPLTEAVVRESMRLFPPVWSMSRRSTTETSIGGIEIASGTLVVLSQWLQHHDARWWDDPYEFKPERFLEAGPLPAAYFPFGAGDRICIGQHLALMEVVLVVATILRRLRLRAVGPMPVPEALISLRPADGARVIVETERGI</sequence>
<keyword evidence="3 4" id="KW-0408">Iron</keyword>
<evidence type="ECO:0000256" key="1">
    <source>
        <dbReference type="ARBA" id="ARBA00001971"/>
    </source>
</evidence>
<gene>
    <name evidence="5" type="ORF">FB460_2403</name>
</gene>
<evidence type="ECO:0000256" key="2">
    <source>
        <dbReference type="ARBA" id="ARBA00010617"/>
    </source>
</evidence>
<dbReference type="PROSITE" id="PS00086">
    <property type="entry name" value="CYTOCHROME_P450"/>
    <property type="match status" value="1"/>
</dbReference>
<feature type="binding site" description="axial binding residue" evidence="3">
    <location>
        <position position="377"/>
    </location>
    <ligand>
        <name>heme</name>
        <dbReference type="ChEBI" id="CHEBI:30413"/>
    </ligand>
    <ligandPart>
        <name>Fe</name>
        <dbReference type="ChEBI" id="CHEBI:18248"/>
    </ligandPart>
</feature>
<reference evidence="5 6" key="1">
    <citation type="submission" date="2019-06" db="EMBL/GenBank/DDBJ databases">
        <title>Sequencing the genomes of 1000 actinobacteria strains.</title>
        <authorList>
            <person name="Klenk H.-P."/>
        </authorList>
    </citation>
    <scope>NUCLEOTIDE SEQUENCE [LARGE SCALE GENOMIC DNA]</scope>
    <source>
        <strain evidence="5 6">DSM 8251</strain>
    </source>
</reference>
<dbReference type="Gene3D" id="1.10.630.10">
    <property type="entry name" value="Cytochrome P450"/>
    <property type="match status" value="1"/>
</dbReference>
<proteinExistence type="inferred from homology"/>
<keyword evidence="6" id="KW-1185">Reference proteome</keyword>
<dbReference type="AlphaFoldDB" id="A0A542ZAH3"/>
<dbReference type="Proteomes" id="UP000316196">
    <property type="component" value="Unassembled WGS sequence"/>
</dbReference>
<comment type="caution">
    <text evidence="5">The sequence shown here is derived from an EMBL/GenBank/DDBJ whole genome shotgun (WGS) entry which is preliminary data.</text>
</comment>
<keyword evidence="4" id="KW-0560">Oxidoreductase</keyword>
<evidence type="ECO:0000313" key="5">
    <source>
        <dbReference type="EMBL" id="TQL57326.1"/>
    </source>
</evidence>
<evidence type="ECO:0000256" key="3">
    <source>
        <dbReference type="PIRSR" id="PIRSR602401-1"/>
    </source>
</evidence>
<dbReference type="GO" id="GO:0020037">
    <property type="term" value="F:heme binding"/>
    <property type="evidence" value="ECO:0007669"/>
    <property type="project" value="InterPro"/>
</dbReference>
<comment type="cofactor">
    <cofactor evidence="1 3">
        <name>heme</name>
        <dbReference type="ChEBI" id="CHEBI:30413"/>
    </cofactor>
</comment>
<dbReference type="InterPro" id="IPR036396">
    <property type="entry name" value="Cyt_P450_sf"/>
</dbReference>
<dbReference type="PANTHER" id="PTHR24305">
    <property type="entry name" value="CYTOCHROME P450"/>
    <property type="match status" value="1"/>
</dbReference>
<dbReference type="InterPro" id="IPR017972">
    <property type="entry name" value="Cyt_P450_CS"/>
</dbReference>
<dbReference type="SUPFAM" id="SSF48264">
    <property type="entry name" value="Cytochrome P450"/>
    <property type="match status" value="1"/>
</dbReference>
<dbReference type="GO" id="GO:0016705">
    <property type="term" value="F:oxidoreductase activity, acting on paired donors, with incorporation or reduction of molecular oxygen"/>
    <property type="evidence" value="ECO:0007669"/>
    <property type="project" value="InterPro"/>
</dbReference>
<evidence type="ECO:0000256" key="4">
    <source>
        <dbReference type="RuleBase" id="RU000461"/>
    </source>
</evidence>
<dbReference type="Pfam" id="PF00067">
    <property type="entry name" value="p450"/>
    <property type="match status" value="2"/>
</dbReference>
<dbReference type="GO" id="GO:0004497">
    <property type="term" value="F:monooxygenase activity"/>
    <property type="evidence" value="ECO:0007669"/>
    <property type="project" value="UniProtKB-KW"/>
</dbReference>
<keyword evidence="3 4" id="KW-0349">Heme</keyword>
<name>A0A542ZAH3_9ACTN</name>
<dbReference type="InterPro" id="IPR001128">
    <property type="entry name" value="Cyt_P450"/>
</dbReference>
<dbReference type="GO" id="GO:0005506">
    <property type="term" value="F:iron ion binding"/>
    <property type="evidence" value="ECO:0007669"/>
    <property type="project" value="InterPro"/>
</dbReference>
<accession>A0A542ZAH3</accession>